<accession>A0AAD6DNA2</accession>
<dbReference type="PANTHER" id="PTHR38167:SF1">
    <property type="entry name" value="C2H2-TYPE DOMAIN-CONTAINING PROTEIN"/>
    <property type="match status" value="1"/>
</dbReference>
<dbReference type="GeneID" id="81592826"/>
<evidence type="ECO:0008006" key="3">
    <source>
        <dbReference type="Google" id="ProtNLM"/>
    </source>
</evidence>
<keyword evidence="2" id="KW-1185">Reference proteome</keyword>
<gene>
    <name evidence="1" type="ORF">N7537_011530</name>
</gene>
<reference evidence="1" key="2">
    <citation type="submission" date="2023-01" db="EMBL/GenBank/DDBJ databases">
        <authorList>
            <person name="Petersen C."/>
        </authorList>
    </citation>
    <scope>NUCLEOTIDE SEQUENCE</scope>
    <source>
        <strain evidence="1">IBT 12815</strain>
    </source>
</reference>
<evidence type="ECO:0000313" key="2">
    <source>
        <dbReference type="Proteomes" id="UP001213799"/>
    </source>
</evidence>
<reference evidence="1" key="1">
    <citation type="journal article" date="2023" name="IMA Fungus">
        <title>Comparative genomic study of the Penicillium genus elucidates a diverse pangenome and 15 lateral gene transfer events.</title>
        <authorList>
            <person name="Petersen C."/>
            <person name="Sorensen T."/>
            <person name="Nielsen M.R."/>
            <person name="Sondergaard T.E."/>
            <person name="Sorensen J.L."/>
            <person name="Fitzpatrick D.A."/>
            <person name="Frisvad J.C."/>
            <person name="Nielsen K.L."/>
        </authorList>
    </citation>
    <scope>NUCLEOTIDE SEQUENCE</scope>
    <source>
        <strain evidence="1">IBT 12815</strain>
    </source>
</reference>
<sequence>MPITEEVLEATTLGRAINDASDQRLRVVLKSICAKNDQARKEAESHFLVMATDTEESSDSNKRAVPRYAVCIHCEKEFDVTTNTEKACRYHPEENEPTGEDLFADNWDEFEVDTDGMRKDFPHCFTFTCCDQNLEDNPIGCVTDFHQEQYPEKPLKRSRAVRAGVS</sequence>
<dbReference type="PANTHER" id="PTHR38167">
    <property type="entry name" value="C2H2-TYPE DOMAIN-CONTAINING PROTEIN"/>
    <property type="match status" value="1"/>
</dbReference>
<comment type="caution">
    <text evidence="1">The sequence shown here is derived from an EMBL/GenBank/DDBJ whole genome shotgun (WGS) entry which is preliminary data.</text>
</comment>
<proteinExistence type="predicted"/>
<name>A0AAD6DNA2_9EURO</name>
<dbReference type="AlphaFoldDB" id="A0AAD6DNA2"/>
<evidence type="ECO:0000313" key="1">
    <source>
        <dbReference type="EMBL" id="KAJ5588852.1"/>
    </source>
</evidence>
<dbReference type="RefSeq" id="XP_056747871.1">
    <property type="nucleotide sequence ID" value="XM_056902584.1"/>
</dbReference>
<protein>
    <recommendedName>
        <fullName evidence="3">C2H2-type domain-containing protein</fullName>
    </recommendedName>
</protein>
<dbReference type="Proteomes" id="UP001213799">
    <property type="component" value="Unassembled WGS sequence"/>
</dbReference>
<dbReference type="EMBL" id="JAQJAE010000006">
    <property type="protein sequence ID" value="KAJ5588852.1"/>
    <property type="molecule type" value="Genomic_DNA"/>
</dbReference>
<organism evidence="1 2">
    <name type="scientific">Penicillium hordei</name>
    <dbReference type="NCBI Taxonomy" id="40994"/>
    <lineage>
        <taxon>Eukaryota</taxon>
        <taxon>Fungi</taxon>
        <taxon>Dikarya</taxon>
        <taxon>Ascomycota</taxon>
        <taxon>Pezizomycotina</taxon>
        <taxon>Eurotiomycetes</taxon>
        <taxon>Eurotiomycetidae</taxon>
        <taxon>Eurotiales</taxon>
        <taxon>Aspergillaceae</taxon>
        <taxon>Penicillium</taxon>
    </lineage>
</organism>